<evidence type="ECO:0000259" key="9">
    <source>
        <dbReference type="Pfam" id="PF06974"/>
    </source>
</evidence>
<dbReference type="GO" id="GO:0047196">
    <property type="term" value="F:long-chain-alcohol O-fatty-acyltransferase activity"/>
    <property type="evidence" value="ECO:0007669"/>
    <property type="project" value="UniProtKB-EC"/>
</dbReference>
<keyword evidence="4" id="KW-0012">Acyltransferase</keyword>
<reference evidence="10" key="1">
    <citation type="submission" date="2021-10" db="EMBL/GenBank/DDBJ databases">
        <title>De novo Genome Assembly of Clathrus columnatus (Basidiomycota, Fungi) Using Illumina and Nanopore Sequence Data.</title>
        <authorList>
            <person name="Ogiso-Tanaka E."/>
            <person name="Itagaki H."/>
            <person name="Hosoya T."/>
            <person name="Hosaka K."/>
        </authorList>
    </citation>
    <scope>NUCLEOTIDE SEQUENCE</scope>
    <source>
        <strain evidence="10">MO-923</strain>
    </source>
</reference>
<comment type="pathway">
    <text evidence="1">Glycerolipid metabolism; triacylglycerol biosynthesis.</text>
</comment>
<dbReference type="GO" id="GO:0005886">
    <property type="term" value="C:plasma membrane"/>
    <property type="evidence" value="ECO:0007669"/>
    <property type="project" value="TreeGrafter"/>
</dbReference>
<dbReference type="Pfam" id="PF06974">
    <property type="entry name" value="WS_DGAT_C"/>
    <property type="match status" value="1"/>
</dbReference>
<name>A0AAV5AFN3_9AGAM</name>
<accession>A0AAV5AFN3</accession>
<dbReference type="PANTHER" id="PTHR31650:SF1">
    <property type="entry name" value="WAX ESTER SYNTHASE_DIACYLGLYCEROL ACYLTRANSFERASE 4-RELATED"/>
    <property type="match status" value="1"/>
</dbReference>
<organism evidence="10 11">
    <name type="scientific">Clathrus columnatus</name>
    <dbReference type="NCBI Taxonomy" id="1419009"/>
    <lineage>
        <taxon>Eukaryota</taxon>
        <taxon>Fungi</taxon>
        <taxon>Dikarya</taxon>
        <taxon>Basidiomycota</taxon>
        <taxon>Agaricomycotina</taxon>
        <taxon>Agaricomycetes</taxon>
        <taxon>Phallomycetidae</taxon>
        <taxon>Phallales</taxon>
        <taxon>Clathraceae</taxon>
        <taxon>Clathrus</taxon>
    </lineage>
</organism>
<dbReference type="InterPro" id="IPR045034">
    <property type="entry name" value="O-acyltransferase_WSD1-like"/>
</dbReference>
<comment type="similarity">
    <text evidence="5">In the N-terminal section; belongs to the long-chain O-acyltransferase family.</text>
</comment>
<protein>
    <recommendedName>
        <fullName evidence="12">O-acyltransferase WSD1 C-terminal domain-containing protein</fullName>
    </recommendedName>
</protein>
<sequence length="510" mass="57320">MSEQEYTSWNPVEWTERRFQALGGWLTNEYTQRANMIGGVDNLFLLLSEVASDFNPVCAAVYTFEKCIVLEDLESTALSMAEEFPKYKSRLTALGKKLHSPSFEPDPLFDVESHVSSTTLPQPAGKKELEDLMGRFIAKEWDIRRPLWEMLLVTNYHDEDGAQCALLSRAQYYMTSYFDELQRLINTAAEKLEAAKRGRLPPSEIHPSLRFLDHFSQTRPRRREREFACTNEFKLDDVKLCQHAFSGSRPGSHLKKPRGFKGAGHLTLNDVVCAVMVDAAESILRDNARRGVGPNRLFTFLKRKLPTPMGFFVPISLRQAGDWTLRNLSTGAIAYLEPSKNLSNTVSTKQLYKHMHSCRRELSLIKHSIWPKIIFELLQVVGQVPVAWPFPFAVLPRLLSSSISTFVRDWITSPVIRLILGSVPIIFTNVPGPTAPLEICGVKAIKWCALPPQAGKGTLGIGVISYNGGLCVSVAADSVPGTEGVARKLCELFEKRFKVYVERAREISGQ</sequence>
<comment type="pathway">
    <text evidence="2">Lipid metabolism.</text>
</comment>
<dbReference type="Pfam" id="PF03007">
    <property type="entry name" value="WS_DGAT_cat"/>
    <property type="match status" value="1"/>
</dbReference>
<gene>
    <name evidence="10" type="ORF">Clacol_005732</name>
</gene>
<keyword evidence="11" id="KW-1185">Reference proteome</keyword>
<evidence type="ECO:0000256" key="3">
    <source>
        <dbReference type="ARBA" id="ARBA00022679"/>
    </source>
</evidence>
<evidence type="ECO:0000313" key="10">
    <source>
        <dbReference type="EMBL" id="GJJ11499.1"/>
    </source>
</evidence>
<evidence type="ECO:0000256" key="4">
    <source>
        <dbReference type="ARBA" id="ARBA00023315"/>
    </source>
</evidence>
<evidence type="ECO:0008006" key="12">
    <source>
        <dbReference type="Google" id="ProtNLM"/>
    </source>
</evidence>
<comment type="catalytic activity">
    <reaction evidence="7">
        <text>an acyl-CoA + a 1,2-diacyl-sn-glycerol = a triacyl-sn-glycerol + CoA</text>
        <dbReference type="Rhea" id="RHEA:10868"/>
        <dbReference type="ChEBI" id="CHEBI:17815"/>
        <dbReference type="ChEBI" id="CHEBI:57287"/>
        <dbReference type="ChEBI" id="CHEBI:58342"/>
        <dbReference type="ChEBI" id="CHEBI:64615"/>
        <dbReference type="EC" id="2.3.1.20"/>
    </reaction>
</comment>
<evidence type="ECO:0000256" key="6">
    <source>
        <dbReference type="ARBA" id="ARBA00047604"/>
    </source>
</evidence>
<dbReference type="EMBL" id="BPWL01000006">
    <property type="protein sequence ID" value="GJJ11499.1"/>
    <property type="molecule type" value="Genomic_DNA"/>
</dbReference>
<evidence type="ECO:0000256" key="2">
    <source>
        <dbReference type="ARBA" id="ARBA00005189"/>
    </source>
</evidence>
<evidence type="ECO:0000313" key="11">
    <source>
        <dbReference type="Proteomes" id="UP001050691"/>
    </source>
</evidence>
<evidence type="ECO:0000256" key="7">
    <source>
        <dbReference type="ARBA" id="ARBA00048109"/>
    </source>
</evidence>
<feature type="domain" description="O-acyltransferase WSD1 C-terminal" evidence="9">
    <location>
        <begin position="394"/>
        <end position="497"/>
    </location>
</feature>
<comment type="catalytic activity">
    <reaction evidence="6">
        <text>a long chain fatty alcohol + a fatty acyl-CoA = a long-chain alcohol wax ester + CoA</text>
        <dbReference type="Rhea" id="RHEA:38443"/>
        <dbReference type="ChEBI" id="CHEBI:17135"/>
        <dbReference type="ChEBI" id="CHEBI:57287"/>
        <dbReference type="ChEBI" id="CHEBI:77636"/>
        <dbReference type="ChEBI" id="CHEBI:235323"/>
        <dbReference type="EC" id="2.3.1.75"/>
    </reaction>
</comment>
<evidence type="ECO:0000259" key="8">
    <source>
        <dbReference type="Pfam" id="PF03007"/>
    </source>
</evidence>
<feature type="domain" description="O-acyltransferase WSD1-like N-terminal" evidence="8">
    <location>
        <begin position="69"/>
        <end position="154"/>
    </location>
</feature>
<evidence type="ECO:0000256" key="5">
    <source>
        <dbReference type="ARBA" id="ARBA00024360"/>
    </source>
</evidence>
<dbReference type="Proteomes" id="UP001050691">
    <property type="component" value="Unassembled WGS sequence"/>
</dbReference>
<dbReference type="GO" id="GO:0019432">
    <property type="term" value="P:triglyceride biosynthetic process"/>
    <property type="evidence" value="ECO:0007669"/>
    <property type="project" value="TreeGrafter"/>
</dbReference>
<evidence type="ECO:0000256" key="1">
    <source>
        <dbReference type="ARBA" id="ARBA00004771"/>
    </source>
</evidence>
<dbReference type="InterPro" id="IPR009721">
    <property type="entry name" value="O-acyltransferase_WSD1_C"/>
</dbReference>
<dbReference type="AlphaFoldDB" id="A0AAV5AFN3"/>
<proteinExistence type="inferred from homology"/>
<comment type="caution">
    <text evidence="10">The sequence shown here is derived from an EMBL/GenBank/DDBJ whole genome shotgun (WGS) entry which is preliminary data.</text>
</comment>
<keyword evidence="3" id="KW-0808">Transferase</keyword>
<dbReference type="PANTHER" id="PTHR31650">
    <property type="entry name" value="O-ACYLTRANSFERASE (WSD1-LIKE) FAMILY PROTEIN"/>
    <property type="match status" value="1"/>
</dbReference>
<dbReference type="GO" id="GO:0004144">
    <property type="term" value="F:diacylglycerol O-acyltransferase activity"/>
    <property type="evidence" value="ECO:0007669"/>
    <property type="project" value="UniProtKB-EC"/>
</dbReference>
<dbReference type="InterPro" id="IPR004255">
    <property type="entry name" value="O-acyltransferase_WSD1_N"/>
</dbReference>